<evidence type="ECO:0000256" key="3">
    <source>
        <dbReference type="ARBA" id="ARBA00022692"/>
    </source>
</evidence>
<dbReference type="PANTHER" id="PTHR13317">
    <property type="entry name" value="TRANSMEMBRANE ANTERIOR POSTERIOR TRANSFORMATION PROTEIN 1 HOMOLOG"/>
    <property type="match status" value="1"/>
</dbReference>
<evidence type="ECO:0000256" key="5">
    <source>
        <dbReference type="ARBA" id="ARBA00023136"/>
    </source>
</evidence>
<dbReference type="GO" id="GO:0005789">
    <property type="term" value="C:endoplasmic reticulum membrane"/>
    <property type="evidence" value="ECO:0007669"/>
    <property type="project" value="TreeGrafter"/>
</dbReference>
<feature type="transmembrane region" description="Helical" evidence="6">
    <location>
        <begin position="121"/>
        <end position="138"/>
    </location>
</feature>
<dbReference type="AlphaFoldDB" id="A0A0H5C6I4"/>
<feature type="transmembrane region" description="Helical" evidence="6">
    <location>
        <begin position="417"/>
        <end position="440"/>
    </location>
</feature>
<dbReference type="PANTHER" id="PTHR13317:SF4">
    <property type="entry name" value="TRANSMEMBRANE ANTERIOR POSTERIOR TRANSFORMATION PROTEIN 1 HOMOLOG"/>
    <property type="match status" value="1"/>
</dbReference>
<sequence>MATKQSTTAYNLGGLLLRELGLVKRSEEAQAQHQHSGATTAVQPQLIPPSESFEQIVNMATLPFYLESFILFGLLSSLNSFLRLVVVLPLEIGVDVILLILSIREMFIIKSPRRDENFFQYINVSNLVFASLIFTVILCTNVDTSKIYHTIKIQSSIKLYVMFGVLEVSDKLLSTVGQDLLNYTFSRSAQQVSQTPSGFVKCLGFLLASALYLSAHTIVLVYQTIALNVAANSYSNSLVTLLLSNQFAEIKSSVFKRLDREGLFQMSCADTVERFQLLIQLGIIALRNMVQIGSDPQNSGLLPNVTIHGINKWFGVVLGPTAIVIGSELAVDWVKHSYVTKFNKIRPQVYKKYLDVLSQDVANDFKWRHASGSTDRVQQRLGIPLPALFTLLVVMSKDSIAKLFYSDSTSSPLVYPNVAICITLYGLLLTFKLLLQLALLKRSNSILKSKSSPSSATDQSDFVPGITSGGHGAMDQKGIDSIWEGKAKSTSREPKQKMGLNGVTRYRMVSKRIW</sequence>
<feature type="transmembrane region" description="Helical" evidence="6">
    <location>
        <begin position="81"/>
        <end position="101"/>
    </location>
</feature>
<dbReference type="Proteomes" id="UP000038830">
    <property type="component" value="Unassembled WGS sequence"/>
</dbReference>
<evidence type="ECO:0000313" key="8">
    <source>
        <dbReference type="Proteomes" id="UP000038830"/>
    </source>
</evidence>
<feature type="transmembrane region" description="Helical" evidence="6">
    <location>
        <begin position="203"/>
        <end position="222"/>
    </location>
</feature>
<accession>A0A0H5C6I4</accession>
<dbReference type="EMBL" id="CDQK01000005">
    <property type="protein sequence ID" value="CEP23701.1"/>
    <property type="molecule type" value="Genomic_DNA"/>
</dbReference>
<keyword evidence="3 6" id="KW-0812">Transmembrane</keyword>
<proteinExistence type="inferred from homology"/>
<dbReference type="InterPro" id="IPR008010">
    <property type="entry name" value="Tatp1"/>
</dbReference>
<evidence type="ECO:0000256" key="6">
    <source>
        <dbReference type="SAM" id="Phobius"/>
    </source>
</evidence>
<keyword evidence="4 6" id="KW-1133">Transmembrane helix</keyword>
<evidence type="ECO:0000313" key="7">
    <source>
        <dbReference type="EMBL" id="CEP23701.1"/>
    </source>
</evidence>
<reference evidence="8" key="1">
    <citation type="journal article" date="2015" name="J. Biotechnol.">
        <title>The structure of the Cyberlindnera jadinii genome and its relation to Candida utilis analyzed by the occurrence of single nucleotide polymorphisms.</title>
        <authorList>
            <person name="Rupp O."/>
            <person name="Brinkrolf K."/>
            <person name="Buerth C."/>
            <person name="Kunigo M."/>
            <person name="Schneider J."/>
            <person name="Jaenicke S."/>
            <person name="Goesmann A."/>
            <person name="Puehler A."/>
            <person name="Jaeger K.-E."/>
            <person name="Ernst J.F."/>
        </authorList>
    </citation>
    <scope>NUCLEOTIDE SEQUENCE [LARGE SCALE GENOMIC DNA]</scope>
    <source>
        <strain evidence="8">ATCC 18201 / CBS 1600 / BCRC 20928 / JCM 3617 / NBRC 0987 / NRRL Y-1542</strain>
    </source>
</reference>
<comment type="subcellular location">
    <subcellularLocation>
        <location evidence="1">Membrane</location>
        <topology evidence="1">Multi-pass membrane protein</topology>
    </subcellularLocation>
</comment>
<name>A0A0H5C6I4_CYBJN</name>
<evidence type="ECO:0000256" key="1">
    <source>
        <dbReference type="ARBA" id="ARBA00004141"/>
    </source>
</evidence>
<evidence type="ECO:0000256" key="2">
    <source>
        <dbReference type="ARBA" id="ARBA00008803"/>
    </source>
</evidence>
<evidence type="ECO:0000256" key="4">
    <source>
        <dbReference type="ARBA" id="ARBA00022989"/>
    </source>
</evidence>
<protein>
    <recommendedName>
        <fullName evidence="9">DUF747-domain-containing protein</fullName>
    </recommendedName>
</protein>
<comment type="similarity">
    <text evidence="2">Belongs to the TAPT1 family.</text>
</comment>
<dbReference type="Pfam" id="PF05346">
    <property type="entry name" value="DUF747"/>
    <property type="match status" value="1"/>
</dbReference>
<gene>
    <name evidence="7" type="ORF">BN1211_4347</name>
</gene>
<keyword evidence="5 6" id="KW-0472">Membrane</keyword>
<evidence type="ECO:0008006" key="9">
    <source>
        <dbReference type="Google" id="ProtNLM"/>
    </source>
</evidence>
<organism evidence="7 8">
    <name type="scientific">Cyberlindnera jadinii (strain ATCC 18201 / CBS 1600 / BCRC 20928 / JCM 3617 / NBRC 0987 / NRRL Y-1542)</name>
    <name type="common">Torula yeast</name>
    <name type="synonym">Candida utilis</name>
    <dbReference type="NCBI Taxonomy" id="983966"/>
    <lineage>
        <taxon>Eukaryota</taxon>
        <taxon>Fungi</taxon>
        <taxon>Dikarya</taxon>
        <taxon>Ascomycota</taxon>
        <taxon>Saccharomycotina</taxon>
        <taxon>Saccharomycetes</taxon>
        <taxon>Phaffomycetales</taxon>
        <taxon>Phaffomycetaceae</taxon>
        <taxon>Cyberlindnera</taxon>
    </lineage>
</organism>